<proteinExistence type="predicted"/>
<dbReference type="EMBL" id="MT733017">
    <property type="protein sequence ID" value="QOD39468.1"/>
    <property type="molecule type" value="Genomic_DNA"/>
</dbReference>
<accession>A0A7M4BC43</accession>
<dbReference type="InterPro" id="IPR013607">
    <property type="entry name" value="Phospholipase_A2-like"/>
</dbReference>
<reference evidence="3" key="1">
    <citation type="submission" date="2020-07" db="EMBL/GenBank/DDBJ databases">
        <title>Diversity of sea star-associated densoviruses and transcribed endogenized viral elements of densovirus origin.</title>
        <authorList>
            <person name="Jackson E.W."/>
            <person name="Hewson I."/>
        </authorList>
    </citation>
    <scope>NUCLEOTIDE SEQUENCE</scope>
</reference>
<name>A0A7M4BC43_9VIRU</name>
<sequence>MPKHPMSTRRRDRPHLNTLKSALRLRFPQLLFEDERVYNLRLETYERAFELEHGIRRFLHGGKLITERGSSVVINELVEEDFNKLIKKWGLHTEPFVALPDHNFLGPGNDAYSGQVPLDSDDRTAQQHDKDYANAKSQSDIREADREFISASIDETLKGNLHSAIGGAGVGLKYLGETFTGVKYPPNLPPVSGNDWSFS</sequence>
<protein>
    <submittedName>
        <fullName evidence="3">ORF1</fullName>
    </submittedName>
</protein>
<evidence type="ECO:0000259" key="2">
    <source>
        <dbReference type="Pfam" id="PF08398"/>
    </source>
</evidence>
<evidence type="ECO:0000313" key="3">
    <source>
        <dbReference type="EMBL" id="QOD39468.1"/>
    </source>
</evidence>
<feature type="region of interest" description="Disordered" evidence="1">
    <location>
        <begin position="110"/>
        <end position="139"/>
    </location>
</feature>
<evidence type="ECO:0000256" key="1">
    <source>
        <dbReference type="SAM" id="MobiDB-lite"/>
    </source>
</evidence>
<feature type="compositionally biased region" description="Basic and acidic residues" evidence="1">
    <location>
        <begin position="120"/>
        <end position="139"/>
    </location>
</feature>
<dbReference type="GO" id="GO:0005198">
    <property type="term" value="F:structural molecule activity"/>
    <property type="evidence" value="ECO:0007669"/>
    <property type="project" value="InterPro"/>
</dbReference>
<dbReference type="Pfam" id="PF08398">
    <property type="entry name" value="Phospholip_A2_4"/>
    <property type="match status" value="1"/>
</dbReference>
<gene>
    <name evidence="3" type="primary">ORF2</name>
</gene>
<feature type="domain" description="Phospholipase A2-like" evidence="2">
    <location>
        <begin position="98"/>
        <end position="155"/>
    </location>
</feature>
<organism evidence="3">
    <name type="scientific">uncultured densovirus</name>
    <dbReference type="NCBI Taxonomy" id="748192"/>
    <lineage>
        <taxon>Viruses</taxon>
        <taxon>Monodnaviria</taxon>
        <taxon>Shotokuvirae</taxon>
        <taxon>Cossaviricota</taxon>
        <taxon>Quintoviricetes</taxon>
        <taxon>Piccovirales</taxon>
        <taxon>Parvoviridae</taxon>
        <taxon>Densovirinae</taxon>
        <taxon>environmental samples</taxon>
    </lineage>
</organism>